<organism evidence="2 3">
    <name type="scientific">Clytia hemisphaerica</name>
    <dbReference type="NCBI Taxonomy" id="252671"/>
    <lineage>
        <taxon>Eukaryota</taxon>
        <taxon>Metazoa</taxon>
        <taxon>Cnidaria</taxon>
        <taxon>Hydrozoa</taxon>
        <taxon>Hydroidolina</taxon>
        <taxon>Leptothecata</taxon>
        <taxon>Obeliida</taxon>
        <taxon>Clytiidae</taxon>
        <taxon>Clytia</taxon>
    </lineage>
</organism>
<reference evidence="2" key="1">
    <citation type="submission" date="2021-01" db="UniProtKB">
        <authorList>
            <consortium name="EnsemblMetazoa"/>
        </authorList>
    </citation>
    <scope>IDENTIFICATION</scope>
</reference>
<sequence length="227" mass="26699">MIKQGKSLVPVLIFALCEVMIVLGGQLNDTVVPTDFTVSFYNARQERMTSDGLFNERQTGTIWQDLTPGDEKLAMKVATRRFGQQNIIKNEFIVTRKVNGQFVKYQYVKDFETTPAFPNGREYCNKFPVPKFKDFFYELRNNMTQKDPNNKDLYHYDNGPMDFSRDYINKYWYFGPRHVTQPYVPAMIRTKTLRGTRFSIDNTKNVGFYYRFKPSPAVFNIPYKCLQ</sequence>
<feature type="chain" id="PRO_5029697672" description="Secreted protein" evidence="1">
    <location>
        <begin position="25"/>
        <end position="227"/>
    </location>
</feature>
<dbReference type="GeneID" id="136819171"/>
<dbReference type="Proteomes" id="UP000594262">
    <property type="component" value="Unplaced"/>
</dbReference>
<dbReference type="EnsemblMetazoa" id="CLYHEMT016841.1">
    <property type="protein sequence ID" value="CLYHEMP016841.1"/>
    <property type="gene ID" value="CLYHEMG016841"/>
</dbReference>
<evidence type="ECO:0008006" key="4">
    <source>
        <dbReference type="Google" id="ProtNLM"/>
    </source>
</evidence>
<feature type="signal peptide" evidence="1">
    <location>
        <begin position="1"/>
        <end position="24"/>
    </location>
</feature>
<protein>
    <recommendedName>
        <fullName evidence="4">Secreted protein</fullName>
    </recommendedName>
</protein>
<proteinExistence type="predicted"/>
<accession>A0A7M5X3E7</accession>
<dbReference type="RefSeq" id="XP_066931483.1">
    <property type="nucleotide sequence ID" value="XM_067075382.1"/>
</dbReference>
<evidence type="ECO:0000256" key="1">
    <source>
        <dbReference type="SAM" id="SignalP"/>
    </source>
</evidence>
<keyword evidence="3" id="KW-1185">Reference proteome</keyword>
<keyword evidence="1" id="KW-0732">Signal</keyword>
<name>A0A7M5X3E7_9CNID</name>
<evidence type="ECO:0000313" key="3">
    <source>
        <dbReference type="Proteomes" id="UP000594262"/>
    </source>
</evidence>
<dbReference type="AlphaFoldDB" id="A0A7M5X3E7"/>
<evidence type="ECO:0000313" key="2">
    <source>
        <dbReference type="EnsemblMetazoa" id="CLYHEMP016841.1"/>
    </source>
</evidence>